<dbReference type="Pfam" id="PF01476">
    <property type="entry name" value="LysM"/>
    <property type="match status" value="2"/>
</dbReference>
<organism evidence="2 3">
    <name type="scientific">Candidatus Uhrbacteria bacterium CG_4_9_14_3_um_filter_50_9</name>
    <dbReference type="NCBI Taxonomy" id="1975035"/>
    <lineage>
        <taxon>Bacteria</taxon>
        <taxon>Candidatus Uhriibacteriota</taxon>
    </lineage>
</organism>
<dbReference type="SMART" id="SM00257">
    <property type="entry name" value="LysM"/>
    <property type="match status" value="2"/>
</dbReference>
<dbReference type="InterPro" id="IPR011055">
    <property type="entry name" value="Dup_hybrid_motif"/>
</dbReference>
<evidence type="ECO:0000259" key="1">
    <source>
        <dbReference type="PROSITE" id="PS51782"/>
    </source>
</evidence>
<dbReference type="Gene3D" id="3.10.350.10">
    <property type="entry name" value="LysM domain"/>
    <property type="match status" value="2"/>
</dbReference>
<dbReference type="SUPFAM" id="SSF54106">
    <property type="entry name" value="LysM domain"/>
    <property type="match status" value="1"/>
</dbReference>
<dbReference type="Proteomes" id="UP000229385">
    <property type="component" value="Unassembled WGS sequence"/>
</dbReference>
<reference evidence="3" key="1">
    <citation type="submission" date="2017-09" db="EMBL/GenBank/DDBJ databases">
        <title>Depth-based differentiation of microbial function through sediment-hosted aquifers and enrichment of novel symbionts in the deep terrestrial subsurface.</title>
        <authorList>
            <person name="Probst A.J."/>
            <person name="Ladd B."/>
            <person name="Jarett J.K."/>
            <person name="Geller-Mcgrath D.E."/>
            <person name="Sieber C.M.K."/>
            <person name="Emerson J.B."/>
            <person name="Anantharaman K."/>
            <person name="Thomas B.C."/>
            <person name="Malmstrom R."/>
            <person name="Stieglmeier M."/>
            <person name="Klingl A."/>
            <person name="Woyke T."/>
            <person name="Ryan C.M."/>
            <person name="Banfield J.F."/>
        </authorList>
    </citation>
    <scope>NUCLEOTIDE SEQUENCE [LARGE SCALE GENOMIC DNA]</scope>
</reference>
<dbReference type="InterPro" id="IPR036779">
    <property type="entry name" value="LysM_dom_sf"/>
</dbReference>
<dbReference type="PROSITE" id="PS51782">
    <property type="entry name" value="LYSM"/>
    <property type="match status" value="2"/>
</dbReference>
<dbReference type="InterPro" id="IPR018392">
    <property type="entry name" value="LysM"/>
</dbReference>
<dbReference type="InterPro" id="IPR050570">
    <property type="entry name" value="Cell_wall_metabolism_enzyme"/>
</dbReference>
<dbReference type="InterPro" id="IPR016047">
    <property type="entry name" value="M23ase_b-sheet_dom"/>
</dbReference>
<dbReference type="EMBL" id="PFWU01000047">
    <property type="protein sequence ID" value="PJA45194.1"/>
    <property type="molecule type" value="Genomic_DNA"/>
</dbReference>
<dbReference type="PANTHER" id="PTHR21666">
    <property type="entry name" value="PEPTIDASE-RELATED"/>
    <property type="match status" value="1"/>
</dbReference>
<dbReference type="SUPFAM" id="SSF51261">
    <property type="entry name" value="Duplicated hybrid motif"/>
    <property type="match status" value="1"/>
</dbReference>
<feature type="domain" description="LysM" evidence="1">
    <location>
        <begin position="219"/>
        <end position="263"/>
    </location>
</feature>
<dbReference type="Pfam" id="PF01551">
    <property type="entry name" value="Peptidase_M23"/>
    <property type="match status" value="1"/>
</dbReference>
<dbReference type="CDD" id="cd12797">
    <property type="entry name" value="M23_peptidase"/>
    <property type="match status" value="1"/>
</dbReference>
<dbReference type="CDD" id="cd00118">
    <property type="entry name" value="LysM"/>
    <property type="match status" value="2"/>
</dbReference>
<evidence type="ECO:0000313" key="3">
    <source>
        <dbReference type="Proteomes" id="UP000229385"/>
    </source>
</evidence>
<dbReference type="GO" id="GO:0004222">
    <property type="term" value="F:metalloendopeptidase activity"/>
    <property type="evidence" value="ECO:0007669"/>
    <property type="project" value="TreeGrafter"/>
</dbReference>
<evidence type="ECO:0000313" key="2">
    <source>
        <dbReference type="EMBL" id="PJA45194.1"/>
    </source>
</evidence>
<comment type="caution">
    <text evidence="2">The sequence shown here is derived from an EMBL/GenBank/DDBJ whole genome shotgun (WGS) entry which is preliminary data.</text>
</comment>
<name>A0A2M7XBF4_9BACT</name>
<gene>
    <name evidence="2" type="ORF">CO174_04490</name>
</gene>
<proteinExistence type="predicted"/>
<dbReference type="AlphaFoldDB" id="A0A2M7XBF4"/>
<dbReference type="PANTHER" id="PTHR21666:SF270">
    <property type="entry name" value="MUREIN HYDROLASE ACTIVATOR ENVC"/>
    <property type="match status" value="1"/>
</dbReference>
<feature type="domain" description="LysM" evidence="1">
    <location>
        <begin position="169"/>
        <end position="213"/>
    </location>
</feature>
<protein>
    <recommendedName>
        <fullName evidence="1">LysM domain-containing protein</fullName>
    </recommendedName>
</protein>
<sequence length="418" mass="45309">MKQKGGPVVTHAAAPLHRVGLFLVRSTLVPTYRLFFSVRRTIQRLVLPAKHQLAYVISNKYAAHGLIVIITFSVAYVNLQARDVRAETFGQESLLYQLVAEEDLNVIEVVEAGSPIVNLGARSNYFSDTVVDARQHIDTDFFGDPFSSTTTGVTERVPAASVPSRSETETYLVQEGDTLGQIAERFGLNVTTILWANGLSFTSTIRPGDSLSILPQDGVLYTVKSGDTLSTIASKYDVEIEDVLEENNLSASQTLAIGDELLLVGGSPLSTTTPSTSSVRSTTSVAELFTAPTTTSPSSSGGWYWPTDWRIITQYYGWRHTGVDIDGDYGTNSYAARDGVVIYSGWRSGYGLTVEVDHGDGYVTRYAHHAANYVSVGQVVSAGQALAQTGTTGRSTGTHLHFEVILSGSFQNPLDYVR</sequence>
<accession>A0A2M7XBF4</accession>
<dbReference type="Gene3D" id="2.70.70.10">
    <property type="entry name" value="Glucose Permease (Domain IIA)"/>
    <property type="match status" value="1"/>
</dbReference>